<protein>
    <submittedName>
        <fullName evidence="1">GpW protein</fullName>
    </submittedName>
</protein>
<dbReference type="GO" id="GO:0019058">
    <property type="term" value="P:viral life cycle"/>
    <property type="evidence" value="ECO:0007669"/>
    <property type="project" value="InterPro"/>
</dbReference>
<dbReference type="SUPFAM" id="SSF64210">
    <property type="entry name" value="Head-to-tail joining protein W, gpW"/>
    <property type="match status" value="1"/>
</dbReference>
<dbReference type="Gene3D" id="3.30.1580.10">
    <property type="entry name" value="Head-to-tail joining protein W"/>
    <property type="match status" value="1"/>
</dbReference>
<dbReference type="InterPro" id="IPR004174">
    <property type="entry name" value="GpW"/>
</dbReference>
<name>A0A1M4S7Q7_9BACT</name>
<dbReference type="Proteomes" id="UP000184076">
    <property type="component" value="Unassembled WGS sequence"/>
</dbReference>
<dbReference type="Pfam" id="PF02831">
    <property type="entry name" value="gpW"/>
    <property type="match status" value="1"/>
</dbReference>
<dbReference type="OrthoDB" id="6172205at2"/>
<evidence type="ECO:0000313" key="1">
    <source>
        <dbReference type="EMBL" id="SHE28244.1"/>
    </source>
</evidence>
<dbReference type="STRING" id="1121391.SAMN02745206_00003"/>
<dbReference type="RefSeq" id="WP_073035747.1">
    <property type="nucleotide sequence ID" value="NZ_FQVB01000003.1"/>
</dbReference>
<keyword evidence="2" id="KW-1185">Reference proteome</keyword>
<reference evidence="2" key="1">
    <citation type="submission" date="2016-11" db="EMBL/GenBank/DDBJ databases">
        <authorList>
            <person name="Varghese N."/>
            <person name="Submissions S."/>
        </authorList>
    </citation>
    <scope>NUCLEOTIDE SEQUENCE [LARGE SCALE GENOMIC DNA]</scope>
    <source>
        <strain evidence="2">DSM 9756</strain>
    </source>
</reference>
<sequence length="73" mass="7979">MAYTETDLQSVQQAILALASGKRVASVRIGETTVEYGQVDLEKLRRLEAQIRSDIQAAAGRKRFVLTATSKGL</sequence>
<dbReference type="InterPro" id="IPR036626">
    <property type="entry name" value="GpW_sf"/>
</dbReference>
<dbReference type="EMBL" id="FQVB01000003">
    <property type="protein sequence ID" value="SHE28244.1"/>
    <property type="molecule type" value="Genomic_DNA"/>
</dbReference>
<evidence type="ECO:0000313" key="2">
    <source>
        <dbReference type="Proteomes" id="UP000184076"/>
    </source>
</evidence>
<proteinExistence type="predicted"/>
<dbReference type="AlphaFoldDB" id="A0A1M4S7Q7"/>
<accession>A0A1M4S7Q7</accession>
<organism evidence="1 2">
    <name type="scientific">Desulfacinum infernum DSM 9756</name>
    <dbReference type="NCBI Taxonomy" id="1121391"/>
    <lineage>
        <taxon>Bacteria</taxon>
        <taxon>Pseudomonadati</taxon>
        <taxon>Thermodesulfobacteriota</taxon>
        <taxon>Syntrophobacteria</taxon>
        <taxon>Syntrophobacterales</taxon>
        <taxon>Syntrophobacteraceae</taxon>
        <taxon>Desulfacinum</taxon>
    </lineage>
</organism>
<gene>
    <name evidence="1" type="ORF">SAMN02745206_00003</name>
</gene>